<proteinExistence type="predicted"/>
<dbReference type="AlphaFoldDB" id="A0A151I0B2"/>
<accession>A0A151I0B2</accession>
<gene>
    <name evidence="1" type="ORF">ALC53_10638</name>
</gene>
<protein>
    <submittedName>
        <fullName evidence="1">WD repeat-containing protein 8</fullName>
    </submittedName>
</protein>
<name>A0A151I0B2_9HYME</name>
<dbReference type="Proteomes" id="UP000078540">
    <property type="component" value="Unassembled WGS sequence"/>
</dbReference>
<dbReference type="Gene3D" id="2.130.10.10">
    <property type="entry name" value="YVTN repeat-like/Quinoprotein amine dehydrogenase"/>
    <property type="match status" value="1"/>
</dbReference>
<dbReference type="InterPro" id="IPR052778">
    <property type="entry name" value="Centrosome-WD_assoc"/>
</dbReference>
<sequence length="367" mass="42679">MATNVNVDKVFRVNNSLCHFSRNGAYLAIAFQANLLIKDAKTFDTCRSFVFMDMIQYMEWSSNSEYILCANIKRTIVQVYSIHYPQWKCKLTEGSAGLQGVTWSPDSKHIFTIADFNIQLSIWNLEEQTVSYIQNIKSSSFDKLHFSPNGEKLAVIVTEVDQDTVEIYKTQNWKISRVVLLNHITWQPLSKLYMDPVIRECNYLTKVYKEYADSEKVSNKRFASCEERVLREIHERPICIEIGKKDDNDNFSIAKVKLFEFSTCGQYLALKHELYPTTLWIWDICTDYLDYLLLENPITAIKWSPVHPRLFVLSECTRVYEWTRKGASSVPLSKNMSIIDAYWHPSGEKVALCGYNKVMIYETMNTS</sequence>
<reference evidence="1 2" key="1">
    <citation type="submission" date="2015-09" db="EMBL/GenBank/DDBJ databases">
        <title>Atta colombica WGS genome.</title>
        <authorList>
            <person name="Nygaard S."/>
            <person name="Hu H."/>
            <person name="Boomsma J."/>
            <person name="Zhang G."/>
        </authorList>
    </citation>
    <scope>NUCLEOTIDE SEQUENCE [LARGE SCALE GENOMIC DNA]</scope>
    <source>
        <strain evidence="1">Treedump-2</strain>
        <tissue evidence="1">Whole body</tissue>
    </source>
</reference>
<dbReference type="GO" id="GO:1990811">
    <property type="term" value="C:MWP complex"/>
    <property type="evidence" value="ECO:0007669"/>
    <property type="project" value="TreeGrafter"/>
</dbReference>
<evidence type="ECO:0000313" key="1">
    <source>
        <dbReference type="EMBL" id="KYM78904.1"/>
    </source>
</evidence>
<dbReference type="PANTHER" id="PTHR16220:SF0">
    <property type="entry name" value="WD REPEAT-CONTAINING PROTEIN WRAP73"/>
    <property type="match status" value="1"/>
</dbReference>
<organism evidence="1 2">
    <name type="scientific">Atta colombica</name>
    <dbReference type="NCBI Taxonomy" id="520822"/>
    <lineage>
        <taxon>Eukaryota</taxon>
        <taxon>Metazoa</taxon>
        <taxon>Ecdysozoa</taxon>
        <taxon>Arthropoda</taxon>
        <taxon>Hexapoda</taxon>
        <taxon>Insecta</taxon>
        <taxon>Pterygota</taxon>
        <taxon>Neoptera</taxon>
        <taxon>Endopterygota</taxon>
        <taxon>Hymenoptera</taxon>
        <taxon>Apocrita</taxon>
        <taxon>Aculeata</taxon>
        <taxon>Formicoidea</taxon>
        <taxon>Formicidae</taxon>
        <taxon>Myrmicinae</taxon>
        <taxon>Atta</taxon>
    </lineage>
</organism>
<keyword evidence="2" id="KW-1185">Reference proteome</keyword>
<dbReference type="GO" id="GO:0005815">
    <property type="term" value="C:microtubule organizing center"/>
    <property type="evidence" value="ECO:0007669"/>
    <property type="project" value="TreeGrafter"/>
</dbReference>
<evidence type="ECO:0000313" key="2">
    <source>
        <dbReference type="Proteomes" id="UP000078540"/>
    </source>
</evidence>
<dbReference type="PANTHER" id="PTHR16220">
    <property type="entry name" value="WD REPEAT PROTEIN 8-RELATED"/>
    <property type="match status" value="1"/>
</dbReference>
<dbReference type="InterPro" id="IPR015943">
    <property type="entry name" value="WD40/YVTN_repeat-like_dom_sf"/>
</dbReference>
<dbReference type="STRING" id="520822.A0A151I0B2"/>
<dbReference type="EMBL" id="KQ976627">
    <property type="protein sequence ID" value="KYM78904.1"/>
    <property type="molecule type" value="Genomic_DNA"/>
</dbReference>
<dbReference type="SUPFAM" id="SSF69322">
    <property type="entry name" value="Tricorn protease domain 2"/>
    <property type="match status" value="1"/>
</dbReference>